<dbReference type="InterPro" id="IPR050924">
    <property type="entry name" value="Peroxiredoxin_BCP/PrxQ"/>
</dbReference>
<feature type="region of interest" description="Disordered" evidence="13">
    <location>
        <begin position="1"/>
        <end position="31"/>
    </location>
</feature>
<protein>
    <recommendedName>
        <fullName evidence="3">thioredoxin-dependent peroxiredoxin</fullName>
        <ecNumber evidence="3">1.11.1.24</ecNumber>
    </recommendedName>
    <alternativeName>
        <fullName evidence="11">Bacterioferritin comigratory protein</fullName>
    </alternativeName>
    <alternativeName>
        <fullName evidence="9">Thioredoxin peroxidase</fullName>
    </alternativeName>
</protein>
<evidence type="ECO:0000256" key="5">
    <source>
        <dbReference type="ARBA" id="ARBA00022862"/>
    </source>
</evidence>
<dbReference type="GO" id="GO:0005737">
    <property type="term" value="C:cytoplasm"/>
    <property type="evidence" value="ECO:0007669"/>
    <property type="project" value="TreeGrafter"/>
</dbReference>
<dbReference type="GO" id="GO:0045454">
    <property type="term" value="P:cell redox homeostasis"/>
    <property type="evidence" value="ECO:0007669"/>
    <property type="project" value="TreeGrafter"/>
</dbReference>
<evidence type="ECO:0000256" key="1">
    <source>
        <dbReference type="ARBA" id="ARBA00003330"/>
    </source>
</evidence>
<dbReference type="Proteomes" id="UP000503399">
    <property type="component" value="Chromosome"/>
</dbReference>
<proteinExistence type="inferred from homology"/>
<keyword evidence="5" id="KW-0049">Antioxidant</keyword>
<name>A0A6F8ZK96_9FIRM</name>
<keyword evidence="16" id="KW-1185">Reference proteome</keyword>
<dbReference type="FunFam" id="3.40.30.10:FF:000007">
    <property type="entry name" value="Thioredoxin-dependent thiol peroxidase"/>
    <property type="match status" value="1"/>
</dbReference>
<comment type="function">
    <text evidence="1">Thiol-specific peroxidase that catalyzes the reduction of hydrogen peroxide and organic hydroperoxides to water and alcohols, respectively. Plays a role in cell protection against oxidative stress by detoxifying peroxides and as sensor of hydrogen peroxide-mediated signaling events.</text>
</comment>
<dbReference type="AlphaFoldDB" id="A0A6F8ZK96"/>
<accession>A0A6F8ZK96</accession>
<evidence type="ECO:0000313" key="15">
    <source>
        <dbReference type="EMBL" id="CAB1130218.1"/>
    </source>
</evidence>
<evidence type="ECO:0000256" key="4">
    <source>
        <dbReference type="ARBA" id="ARBA00022559"/>
    </source>
</evidence>
<dbReference type="CDD" id="cd03017">
    <property type="entry name" value="PRX_BCP"/>
    <property type="match status" value="1"/>
</dbReference>
<dbReference type="InterPro" id="IPR036249">
    <property type="entry name" value="Thioredoxin-like_sf"/>
</dbReference>
<dbReference type="PANTHER" id="PTHR42801:SF4">
    <property type="entry name" value="AHPC_TSA FAMILY PROTEIN"/>
    <property type="match status" value="1"/>
</dbReference>
<feature type="domain" description="Thioredoxin" evidence="14">
    <location>
        <begin position="24"/>
        <end position="176"/>
    </location>
</feature>
<evidence type="ECO:0000256" key="8">
    <source>
        <dbReference type="ARBA" id="ARBA00023284"/>
    </source>
</evidence>
<evidence type="ECO:0000256" key="12">
    <source>
        <dbReference type="ARBA" id="ARBA00049091"/>
    </source>
</evidence>
<evidence type="ECO:0000256" key="3">
    <source>
        <dbReference type="ARBA" id="ARBA00013017"/>
    </source>
</evidence>
<evidence type="ECO:0000313" key="16">
    <source>
        <dbReference type="Proteomes" id="UP000503399"/>
    </source>
</evidence>
<evidence type="ECO:0000256" key="13">
    <source>
        <dbReference type="SAM" id="MobiDB-lite"/>
    </source>
</evidence>
<dbReference type="KEGG" id="hfv:R50_2729"/>
<dbReference type="Pfam" id="PF00578">
    <property type="entry name" value="AhpC-TSA"/>
    <property type="match status" value="1"/>
</dbReference>
<comment type="catalytic activity">
    <reaction evidence="12">
        <text>a hydroperoxide + [thioredoxin]-dithiol = an alcohol + [thioredoxin]-disulfide + H2O</text>
        <dbReference type="Rhea" id="RHEA:62620"/>
        <dbReference type="Rhea" id="RHEA-COMP:10698"/>
        <dbReference type="Rhea" id="RHEA-COMP:10700"/>
        <dbReference type="ChEBI" id="CHEBI:15377"/>
        <dbReference type="ChEBI" id="CHEBI:29950"/>
        <dbReference type="ChEBI" id="CHEBI:30879"/>
        <dbReference type="ChEBI" id="CHEBI:35924"/>
        <dbReference type="ChEBI" id="CHEBI:50058"/>
        <dbReference type="EC" id="1.11.1.24"/>
    </reaction>
</comment>
<dbReference type="Gene3D" id="3.40.30.10">
    <property type="entry name" value="Glutaredoxin"/>
    <property type="match status" value="1"/>
</dbReference>
<keyword evidence="7" id="KW-1015">Disulfide bond</keyword>
<dbReference type="EMBL" id="LR778114">
    <property type="protein sequence ID" value="CAB1130218.1"/>
    <property type="molecule type" value="Genomic_DNA"/>
</dbReference>
<keyword evidence="4 15" id="KW-0575">Peroxidase</keyword>
<dbReference type="PROSITE" id="PS51352">
    <property type="entry name" value="THIOREDOXIN_2"/>
    <property type="match status" value="1"/>
</dbReference>
<sequence>MPSETRTGRSELPPLEDPTLPRPVGVGDEAPDFTLPGTTGTVHLADLRGQVVVLYFYPRDNTPGCTTEACDFRDALADFTRVKALVLGVSPDSLASHAKFTAKHQLPFPLLSDPDAEVARLYGVWKEKNSCGKKTWGIERSTFVIGPEGVIRAAWRKVKVPGHVRAVAEAVERIANGDAV</sequence>
<evidence type="ECO:0000256" key="7">
    <source>
        <dbReference type="ARBA" id="ARBA00023157"/>
    </source>
</evidence>
<gene>
    <name evidence="15" type="primary">bcp</name>
    <name evidence="15" type="ORF">R50_2729</name>
</gene>
<dbReference type="InterPro" id="IPR013766">
    <property type="entry name" value="Thioredoxin_domain"/>
</dbReference>
<dbReference type="SUPFAM" id="SSF52833">
    <property type="entry name" value="Thioredoxin-like"/>
    <property type="match status" value="1"/>
</dbReference>
<dbReference type="EC" id="1.11.1.24" evidence="3"/>
<organism evidence="15 16">
    <name type="scientific">Candidatus Hydrogenisulfobacillus filiaventi</name>
    <dbReference type="NCBI Taxonomy" id="2707344"/>
    <lineage>
        <taxon>Bacteria</taxon>
        <taxon>Bacillati</taxon>
        <taxon>Bacillota</taxon>
        <taxon>Clostridia</taxon>
        <taxon>Eubacteriales</taxon>
        <taxon>Clostridiales Family XVII. Incertae Sedis</taxon>
        <taxon>Candidatus Hydrogenisulfobacillus</taxon>
    </lineage>
</organism>
<comment type="similarity">
    <text evidence="10">Belongs to the peroxiredoxin family. BCP/PrxQ subfamily.</text>
</comment>
<evidence type="ECO:0000256" key="9">
    <source>
        <dbReference type="ARBA" id="ARBA00032824"/>
    </source>
</evidence>
<evidence type="ECO:0000256" key="2">
    <source>
        <dbReference type="ARBA" id="ARBA00011245"/>
    </source>
</evidence>
<evidence type="ECO:0000256" key="11">
    <source>
        <dbReference type="ARBA" id="ARBA00041373"/>
    </source>
</evidence>
<evidence type="ECO:0000256" key="6">
    <source>
        <dbReference type="ARBA" id="ARBA00023002"/>
    </source>
</evidence>
<reference evidence="15 16" key="1">
    <citation type="submission" date="2020-02" db="EMBL/GenBank/DDBJ databases">
        <authorList>
            <person name="Hogendoorn C."/>
        </authorList>
    </citation>
    <scope>NUCLEOTIDE SEQUENCE [LARGE SCALE GENOMIC DNA]</scope>
    <source>
        <strain evidence="15">R501</strain>
    </source>
</reference>
<evidence type="ECO:0000256" key="10">
    <source>
        <dbReference type="ARBA" id="ARBA00038489"/>
    </source>
</evidence>
<keyword evidence="8" id="KW-0676">Redox-active center</keyword>
<evidence type="ECO:0000259" key="14">
    <source>
        <dbReference type="PROSITE" id="PS51352"/>
    </source>
</evidence>
<dbReference type="GO" id="GO:0034599">
    <property type="term" value="P:cellular response to oxidative stress"/>
    <property type="evidence" value="ECO:0007669"/>
    <property type="project" value="TreeGrafter"/>
</dbReference>
<comment type="subunit">
    <text evidence="2">Monomer.</text>
</comment>
<dbReference type="GO" id="GO:0008379">
    <property type="term" value="F:thioredoxin peroxidase activity"/>
    <property type="evidence" value="ECO:0007669"/>
    <property type="project" value="TreeGrafter"/>
</dbReference>
<dbReference type="PANTHER" id="PTHR42801">
    <property type="entry name" value="THIOREDOXIN-DEPENDENT PEROXIDE REDUCTASE"/>
    <property type="match status" value="1"/>
</dbReference>
<keyword evidence="6 15" id="KW-0560">Oxidoreductase</keyword>
<dbReference type="InterPro" id="IPR000866">
    <property type="entry name" value="AhpC/TSA"/>
</dbReference>